<organism evidence="10 11">
    <name type="scientific">Selenomonas ruminis</name>
    <dbReference type="NCBI Taxonomy" id="2593411"/>
    <lineage>
        <taxon>Bacteria</taxon>
        <taxon>Bacillati</taxon>
        <taxon>Bacillota</taxon>
        <taxon>Negativicutes</taxon>
        <taxon>Selenomonadales</taxon>
        <taxon>Selenomonadaceae</taxon>
        <taxon>Selenomonas</taxon>
    </lineage>
</organism>
<dbReference type="SUPFAM" id="SSF46894">
    <property type="entry name" value="C-terminal effector domain of the bipartite response regulators"/>
    <property type="match status" value="1"/>
</dbReference>
<dbReference type="PROSITE" id="PS50110">
    <property type="entry name" value="RESPONSE_REGULATORY"/>
    <property type="match status" value="1"/>
</dbReference>
<keyword evidence="2" id="KW-0902">Two-component regulatory system</keyword>
<evidence type="ECO:0000259" key="8">
    <source>
        <dbReference type="PROSITE" id="PS50110"/>
    </source>
</evidence>
<protein>
    <submittedName>
        <fullName evidence="10">Response regulator transcription factor</fullName>
    </submittedName>
</protein>
<reference evidence="10 11" key="1">
    <citation type="submission" date="2019-08" db="EMBL/GenBank/DDBJ databases">
        <title>Selenomonas sp. mPRGC5 and Selenomonas sp. mPRGC8 isolated from ruminal fluid of dairy goat (Capra hircus).</title>
        <authorList>
            <person name="Poothong S."/>
            <person name="Nuengjamnong C."/>
            <person name="Tanasupawat S."/>
        </authorList>
    </citation>
    <scope>NUCLEOTIDE SEQUENCE [LARGE SCALE GENOMIC DNA]</scope>
    <source>
        <strain evidence="11">mPRGC5</strain>
    </source>
</reference>
<dbReference type="InterPro" id="IPR001789">
    <property type="entry name" value="Sig_transdc_resp-reg_receiver"/>
</dbReference>
<dbReference type="SUPFAM" id="SSF52172">
    <property type="entry name" value="CheY-like"/>
    <property type="match status" value="1"/>
</dbReference>
<dbReference type="InterPro" id="IPR039420">
    <property type="entry name" value="WalR-like"/>
</dbReference>
<feature type="domain" description="OmpR/PhoB-type" evidence="9">
    <location>
        <begin position="130"/>
        <end position="229"/>
    </location>
</feature>
<dbReference type="PANTHER" id="PTHR48111">
    <property type="entry name" value="REGULATOR OF RPOS"/>
    <property type="match status" value="1"/>
</dbReference>
<dbReference type="GO" id="GO:0000156">
    <property type="term" value="F:phosphorelay response regulator activity"/>
    <property type="evidence" value="ECO:0007669"/>
    <property type="project" value="TreeGrafter"/>
</dbReference>
<evidence type="ECO:0000256" key="4">
    <source>
        <dbReference type="ARBA" id="ARBA00023125"/>
    </source>
</evidence>
<dbReference type="Gene3D" id="6.10.250.690">
    <property type="match status" value="1"/>
</dbReference>
<name>A0A5D6WDP5_9FIRM</name>
<dbReference type="GO" id="GO:0006355">
    <property type="term" value="P:regulation of DNA-templated transcription"/>
    <property type="evidence" value="ECO:0007669"/>
    <property type="project" value="InterPro"/>
</dbReference>
<evidence type="ECO:0000256" key="1">
    <source>
        <dbReference type="ARBA" id="ARBA00022553"/>
    </source>
</evidence>
<sequence length="233" mass="26495">MQKKILLVDDDEKLLDVLEPFLRNEGFATIRAQDGLEALTLMMKQPDLVVLDIMMPHLDGKEICRRIRQISQVPIIMLTALDEEADKLESLDLGADDYMAKPFSMRELAARIRAVLRRTSGSLADTSPQTQQIAAGGLVLDNLRHTVQLNGKMLELTPIEFTLLEVLMRHPGQVMNRLQLMEQSHGFAFDGYERTIDAHIRNLRRKIEQDTRKPMYILTVYGVGYRFGGDASE</sequence>
<evidence type="ECO:0000256" key="3">
    <source>
        <dbReference type="ARBA" id="ARBA00023015"/>
    </source>
</evidence>
<keyword evidence="5" id="KW-0804">Transcription</keyword>
<dbReference type="InterPro" id="IPR036388">
    <property type="entry name" value="WH-like_DNA-bd_sf"/>
</dbReference>
<keyword evidence="1 6" id="KW-0597">Phosphoprotein</keyword>
<dbReference type="CDD" id="cd00383">
    <property type="entry name" value="trans_reg_C"/>
    <property type="match status" value="1"/>
</dbReference>
<evidence type="ECO:0000256" key="6">
    <source>
        <dbReference type="PROSITE-ProRule" id="PRU00169"/>
    </source>
</evidence>
<accession>A0A5D6WDP5</accession>
<dbReference type="Pfam" id="PF00486">
    <property type="entry name" value="Trans_reg_C"/>
    <property type="match status" value="1"/>
</dbReference>
<dbReference type="GO" id="GO:0000976">
    <property type="term" value="F:transcription cis-regulatory region binding"/>
    <property type="evidence" value="ECO:0007669"/>
    <property type="project" value="TreeGrafter"/>
</dbReference>
<dbReference type="GO" id="GO:0005829">
    <property type="term" value="C:cytosol"/>
    <property type="evidence" value="ECO:0007669"/>
    <property type="project" value="TreeGrafter"/>
</dbReference>
<dbReference type="Gene3D" id="1.10.10.10">
    <property type="entry name" value="Winged helix-like DNA-binding domain superfamily/Winged helix DNA-binding domain"/>
    <property type="match status" value="1"/>
</dbReference>
<dbReference type="InterPro" id="IPR011006">
    <property type="entry name" value="CheY-like_superfamily"/>
</dbReference>
<dbReference type="Gene3D" id="3.40.50.2300">
    <property type="match status" value="1"/>
</dbReference>
<dbReference type="SMART" id="SM00448">
    <property type="entry name" value="REC"/>
    <property type="match status" value="1"/>
</dbReference>
<keyword evidence="11" id="KW-1185">Reference proteome</keyword>
<evidence type="ECO:0000259" key="9">
    <source>
        <dbReference type="PROSITE" id="PS51755"/>
    </source>
</evidence>
<evidence type="ECO:0000256" key="7">
    <source>
        <dbReference type="PROSITE-ProRule" id="PRU01091"/>
    </source>
</evidence>
<dbReference type="AlphaFoldDB" id="A0A5D6WDP5"/>
<dbReference type="OrthoDB" id="25887at2"/>
<feature type="modified residue" description="4-aspartylphosphate" evidence="6">
    <location>
        <position position="52"/>
    </location>
</feature>
<keyword evidence="4 7" id="KW-0238">DNA-binding</keyword>
<dbReference type="InterPro" id="IPR016032">
    <property type="entry name" value="Sig_transdc_resp-reg_C-effctor"/>
</dbReference>
<dbReference type="FunFam" id="3.40.50.2300:FF:000001">
    <property type="entry name" value="DNA-binding response regulator PhoB"/>
    <property type="match status" value="1"/>
</dbReference>
<dbReference type="RefSeq" id="WP_149170724.1">
    <property type="nucleotide sequence ID" value="NZ_VTOY01000001.1"/>
</dbReference>
<gene>
    <name evidence="10" type="ORF">FZ040_03630</name>
</gene>
<dbReference type="EMBL" id="VTOY01000001">
    <property type="protein sequence ID" value="TYZ25119.1"/>
    <property type="molecule type" value="Genomic_DNA"/>
</dbReference>
<evidence type="ECO:0000256" key="5">
    <source>
        <dbReference type="ARBA" id="ARBA00023163"/>
    </source>
</evidence>
<dbReference type="Pfam" id="PF00072">
    <property type="entry name" value="Response_reg"/>
    <property type="match status" value="1"/>
</dbReference>
<comment type="caution">
    <text evidence="10">The sequence shown here is derived from an EMBL/GenBank/DDBJ whole genome shotgun (WGS) entry which is preliminary data.</text>
</comment>
<keyword evidence="3" id="KW-0805">Transcription regulation</keyword>
<feature type="domain" description="Response regulatory" evidence="8">
    <location>
        <begin position="4"/>
        <end position="116"/>
    </location>
</feature>
<evidence type="ECO:0000313" key="10">
    <source>
        <dbReference type="EMBL" id="TYZ25119.1"/>
    </source>
</evidence>
<evidence type="ECO:0000313" key="11">
    <source>
        <dbReference type="Proteomes" id="UP000323646"/>
    </source>
</evidence>
<dbReference type="SMART" id="SM00862">
    <property type="entry name" value="Trans_reg_C"/>
    <property type="match status" value="1"/>
</dbReference>
<proteinExistence type="predicted"/>
<dbReference type="GO" id="GO:0032993">
    <property type="term" value="C:protein-DNA complex"/>
    <property type="evidence" value="ECO:0007669"/>
    <property type="project" value="TreeGrafter"/>
</dbReference>
<dbReference type="PROSITE" id="PS51755">
    <property type="entry name" value="OMPR_PHOB"/>
    <property type="match status" value="1"/>
</dbReference>
<evidence type="ECO:0000256" key="2">
    <source>
        <dbReference type="ARBA" id="ARBA00023012"/>
    </source>
</evidence>
<dbReference type="Proteomes" id="UP000323646">
    <property type="component" value="Unassembled WGS sequence"/>
</dbReference>
<dbReference type="PANTHER" id="PTHR48111:SF73">
    <property type="entry name" value="ALKALINE PHOSPHATASE SYNTHESIS TRANSCRIPTIONAL REGULATORY PROTEIN PHOP"/>
    <property type="match status" value="1"/>
</dbReference>
<dbReference type="InterPro" id="IPR001867">
    <property type="entry name" value="OmpR/PhoB-type_DNA-bd"/>
</dbReference>
<dbReference type="FunFam" id="1.10.10.10:FF:000018">
    <property type="entry name" value="DNA-binding response regulator ResD"/>
    <property type="match status" value="1"/>
</dbReference>
<feature type="DNA-binding region" description="OmpR/PhoB-type" evidence="7">
    <location>
        <begin position="130"/>
        <end position="229"/>
    </location>
</feature>